<reference evidence="1 2" key="1">
    <citation type="journal article" date="2018" name="Nat. Ecol. Evol.">
        <title>Pezizomycetes genomes reveal the molecular basis of ectomycorrhizal truffle lifestyle.</title>
        <authorList>
            <person name="Murat C."/>
            <person name="Payen T."/>
            <person name="Noel B."/>
            <person name="Kuo A."/>
            <person name="Morin E."/>
            <person name="Chen J."/>
            <person name="Kohler A."/>
            <person name="Krizsan K."/>
            <person name="Balestrini R."/>
            <person name="Da Silva C."/>
            <person name="Montanini B."/>
            <person name="Hainaut M."/>
            <person name="Levati E."/>
            <person name="Barry K.W."/>
            <person name="Belfiori B."/>
            <person name="Cichocki N."/>
            <person name="Clum A."/>
            <person name="Dockter R.B."/>
            <person name="Fauchery L."/>
            <person name="Guy J."/>
            <person name="Iotti M."/>
            <person name="Le Tacon F."/>
            <person name="Lindquist E.A."/>
            <person name="Lipzen A."/>
            <person name="Malagnac F."/>
            <person name="Mello A."/>
            <person name="Molinier V."/>
            <person name="Miyauchi S."/>
            <person name="Poulain J."/>
            <person name="Riccioni C."/>
            <person name="Rubini A."/>
            <person name="Sitrit Y."/>
            <person name="Splivallo R."/>
            <person name="Traeger S."/>
            <person name="Wang M."/>
            <person name="Zifcakova L."/>
            <person name="Wipf D."/>
            <person name="Zambonelli A."/>
            <person name="Paolocci F."/>
            <person name="Nowrousian M."/>
            <person name="Ottonello S."/>
            <person name="Baldrian P."/>
            <person name="Spatafora J.W."/>
            <person name="Henrissat B."/>
            <person name="Nagy L.G."/>
            <person name="Aury J.M."/>
            <person name="Wincker P."/>
            <person name="Grigoriev I.V."/>
            <person name="Bonfante P."/>
            <person name="Martin F.M."/>
        </authorList>
    </citation>
    <scope>NUCLEOTIDE SEQUENCE [LARGE SCALE GENOMIC DNA]</scope>
    <source>
        <strain evidence="1 2">120613-1</strain>
    </source>
</reference>
<name>A0A3N4JX47_9PEZI</name>
<organism evidence="1 2">
    <name type="scientific">Choiromyces venosus 120613-1</name>
    <dbReference type="NCBI Taxonomy" id="1336337"/>
    <lineage>
        <taxon>Eukaryota</taxon>
        <taxon>Fungi</taxon>
        <taxon>Dikarya</taxon>
        <taxon>Ascomycota</taxon>
        <taxon>Pezizomycotina</taxon>
        <taxon>Pezizomycetes</taxon>
        <taxon>Pezizales</taxon>
        <taxon>Tuberaceae</taxon>
        <taxon>Choiromyces</taxon>
    </lineage>
</organism>
<keyword evidence="2" id="KW-1185">Reference proteome</keyword>
<dbReference type="Proteomes" id="UP000276215">
    <property type="component" value="Unassembled WGS sequence"/>
</dbReference>
<proteinExistence type="predicted"/>
<accession>A0A3N4JX47</accession>
<dbReference type="AlphaFoldDB" id="A0A3N4JX47"/>
<evidence type="ECO:0000313" key="1">
    <source>
        <dbReference type="EMBL" id="RPB02910.1"/>
    </source>
</evidence>
<sequence length="94" mass="9936">PVVKYASNINLGQPSNLPPMTLAQTLGNSRHHSPASLTSRPYAAIPNMACSRVSYFWANPGLFGFGWAGSDVCNLGLGYVPLGPSMGYPSNPNL</sequence>
<dbReference type="EMBL" id="ML120365">
    <property type="protein sequence ID" value="RPB02910.1"/>
    <property type="molecule type" value="Genomic_DNA"/>
</dbReference>
<protein>
    <submittedName>
        <fullName evidence="1">Uncharacterized protein</fullName>
    </submittedName>
</protein>
<gene>
    <name evidence="1" type="ORF">L873DRAFT_1801480</name>
</gene>
<feature type="non-terminal residue" evidence="1">
    <location>
        <position position="1"/>
    </location>
</feature>
<evidence type="ECO:0000313" key="2">
    <source>
        <dbReference type="Proteomes" id="UP000276215"/>
    </source>
</evidence>